<reference evidence="1" key="2">
    <citation type="submission" date="2025-08" db="UniProtKB">
        <authorList>
            <consortium name="Ensembl"/>
        </authorList>
    </citation>
    <scope>IDENTIFICATION</scope>
</reference>
<dbReference type="Proteomes" id="UP001501920">
    <property type="component" value="Chromosome 12"/>
</dbReference>
<reference evidence="1" key="3">
    <citation type="submission" date="2025-09" db="UniProtKB">
        <authorList>
            <consortium name="Ensembl"/>
        </authorList>
    </citation>
    <scope>IDENTIFICATION</scope>
</reference>
<proteinExistence type="predicted"/>
<dbReference type="AlphaFoldDB" id="A0AAR2J9I1"/>
<protein>
    <submittedName>
        <fullName evidence="1">Uncharacterized protein</fullName>
    </submittedName>
</protein>
<reference evidence="1 2" key="1">
    <citation type="submission" date="2020-10" db="EMBL/GenBank/DDBJ databases">
        <title>Pygocentrus nattereri (red-bellied piranha) genome, fPygNat1, primary haplotype.</title>
        <authorList>
            <person name="Myers G."/>
            <person name="Meyer A."/>
            <person name="Karagic N."/>
            <person name="Pippel M."/>
            <person name="Winkler S."/>
            <person name="Tracey A."/>
            <person name="Wood J."/>
            <person name="Formenti G."/>
            <person name="Howe K."/>
            <person name="Fedrigo O."/>
            <person name="Jarvis E.D."/>
        </authorList>
    </citation>
    <scope>NUCLEOTIDE SEQUENCE [LARGE SCALE GENOMIC DNA]</scope>
</reference>
<accession>A0AAR2J9I1</accession>
<dbReference type="Ensembl" id="ENSPNAT00000049158.1">
    <property type="protein sequence ID" value="ENSPNAP00000046894.1"/>
    <property type="gene ID" value="ENSPNAG00000030541.1"/>
</dbReference>
<organism evidence="1 2">
    <name type="scientific">Pygocentrus nattereri</name>
    <name type="common">Red-bellied piranha</name>
    <dbReference type="NCBI Taxonomy" id="42514"/>
    <lineage>
        <taxon>Eukaryota</taxon>
        <taxon>Metazoa</taxon>
        <taxon>Chordata</taxon>
        <taxon>Craniata</taxon>
        <taxon>Vertebrata</taxon>
        <taxon>Euteleostomi</taxon>
        <taxon>Actinopterygii</taxon>
        <taxon>Neopterygii</taxon>
        <taxon>Teleostei</taxon>
        <taxon>Ostariophysi</taxon>
        <taxon>Characiformes</taxon>
        <taxon>Characoidei</taxon>
        <taxon>Pygocentrus</taxon>
    </lineage>
</organism>
<dbReference type="GeneTree" id="ENSGT01120000276720"/>
<name>A0AAR2J9I1_PYGNA</name>
<sequence length="121" mass="13913">KIPTYHVSSQVNTQNSDCAQRKRNVSKVLYLDSSTSALAHCIRYGSTRRVNHCHESNKAQVLSGKVQLFSIKCKALWELQMVEVEPSVSTASRFFTRQFFLAIRFAVRVRQTYSKQKIDID</sequence>
<keyword evidence="2" id="KW-1185">Reference proteome</keyword>
<evidence type="ECO:0000313" key="1">
    <source>
        <dbReference type="Ensembl" id="ENSPNAP00000046894.1"/>
    </source>
</evidence>
<evidence type="ECO:0000313" key="2">
    <source>
        <dbReference type="Proteomes" id="UP001501920"/>
    </source>
</evidence>